<dbReference type="PANTHER" id="PTHR45641">
    <property type="entry name" value="TETRATRICOPEPTIDE REPEAT PROTEIN (AFU_ORTHOLOGUE AFUA_6G03870)"/>
    <property type="match status" value="1"/>
</dbReference>
<gene>
    <name evidence="4" type="ORF">KXV57_000911</name>
</gene>
<dbReference type="SUPFAM" id="SSF144232">
    <property type="entry name" value="HIT/MYND zinc finger-like"/>
    <property type="match status" value="1"/>
</dbReference>
<dbReference type="AlphaFoldDB" id="A0A9P8SXN0"/>
<sequence>MARADIDNRSPLQAEAKRNFENQIVLSPSSHNASVALGARTRVLRASDVLLSLAGKTEKETLGDEDSPGVESFAETVRLFPPLTNDDGAPNGAVDSKCPDCDAVFSSPCELKQHYLTRFCPGAAVAIYLMMRDRLITKGYRMEKRFLPLNSRPLRFFCEHCEKQFTMDDKDEIVDRQRDMPSFISCKSCGEECNISYEPVLNDPRDDINLRDIQKDRVNGAHSRSPSIAQKNLTGSKFHIATNTAGEQSFAQRARKLRDSWSLRKISQSDEDELIAVSFAGLYDLERVHAPNGIFQQFGGATEWQSTQSQRDCPYETPNDVHIIGSKTSGMALCEEENEHYGSDYVDSQGKFVRNQTQGTPPSPSRRQSFLQRIFGRTVPKGLSRAKSTSNRGRKLLKRVNTVRLSFTQRGSKNESHTSLESEGSSSDVKPAAKTQRRADGVRTAVSEAEYMDLLRNCQNIFIHIQHLSGGAMVHDASGRQRLLQMDEVAQLFLQLKNELSASTAYSKALITRMRADAALKQGNSKAAVVDFHDALRTLESEPALDTERLFRASILHSMGHAYRSLDMAAESEACYLEALGLYKRSFGRDHPTNFAVLHDLGALCEKDGYATEAAALYERSFAGRLKTLGQHAPETLSSMQRLASLKVSLGDLESALLLLERAVPALDTVFGLQNETTLNAMNKLSLLYQKLGLVKESRMICGKTIPHCKTIFGVASAITRDAVIRYIQSSDNFDLPPEILDILDQYRNSSDPEALRVIHRLGRSYMDAGLNRDAADLFEALFEDLLVVRGPEAPETFDALSALCVSREHLDSVDKAILAYQQLIQMASATPDDHHSRKRIGYAQKRIVELNRRREVLATERKEWGLHEPGKCENCVTSTKNLCNSCKIFRFCSEPCHKASLQKHLPYCIPSVSLRESKSLAVKPRCPPWVRDQALSKIRPLDRDRTVDVLASYTFYFDPRNFTTFRMKLSSLTNTLIIFSLDSDIRFATIDSSLSPSSSGHGNTSSSSPTTASANPRGIQWLTPQRQEAICYIPPEAPDTPAKYVLVSPGKEMFKSAIQKRISVRGSNGEKEHFRSLSVPDSELIEYAQGLLLSGYLEEAFMYVIEWEWK</sequence>
<evidence type="ECO:0000313" key="5">
    <source>
        <dbReference type="Proteomes" id="UP000813423"/>
    </source>
</evidence>
<keyword evidence="1" id="KW-0677">Repeat</keyword>
<reference evidence="4" key="1">
    <citation type="submission" date="2021-08" db="EMBL/GenBank/DDBJ databases">
        <title>Global Aspergillus fumigatus from environmental and clinical sources.</title>
        <authorList>
            <person name="Barber A."/>
            <person name="Sae-Ong T."/>
        </authorList>
    </citation>
    <scope>NUCLEOTIDE SEQUENCE</scope>
    <source>
        <strain evidence="4">NRZ-2016-071</strain>
    </source>
</reference>
<dbReference type="PANTHER" id="PTHR45641:SF14">
    <property type="entry name" value="TETRATRICOPEPTIDE REPEAT PROTEIN (AFU_ORTHOLOGUE AFUA_6G03870)"/>
    <property type="match status" value="1"/>
</dbReference>
<evidence type="ECO:0000256" key="2">
    <source>
        <dbReference type="ARBA" id="ARBA00022803"/>
    </source>
</evidence>
<evidence type="ECO:0008006" key="6">
    <source>
        <dbReference type="Google" id="ProtNLM"/>
    </source>
</evidence>
<dbReference type="Pfam" id="PF13424">
    <property type="entry name" value="TPR_12"/>
    <property type="match status" value="1"/>
</dbReference>
<organism evidence="4 5">
    <name type="scientific">Aspergillus fumigatus</name>
    <name type="common">Neosartorya fumigata</name>
    <dbReference type="NCBI Taxonomy" id="746128"/>
    <lineage>
        <taxon>Eukaryota</taxon>
        <taxon>Fungi</taxon>
        <taxon>Dikarya</taxon>
        <taxon>Ascomycota</taxon>
        <taxon>Pezizomycotina</taxon>
        <taxon>Eurotiomycetes</taxon>
        <taxon>Eurotiomycetidae</taxon>
        <taxon>Eurotiales</taxon>
        <taxon>Aspergillaceae</taxon>
        <taxon>Aspergillus</taxon>
        <taxon>Aspergillus subgen. Fumigati</taxon>
    </lineage>
</organism>
<dbReference type="EMBL" id="JAIBSC010000011">
    <property type="protein sequence ID" value="KAH1909839.1"/>
    <property type="molecule type" value="Genomic_DNA"/>
</dbReference>
<feature type="region of interest" description="Disordered" evidence="3">
    <location>
        <begin position="407"/>
        <end position="441"/>
    </location>
</feature>
<dbReference type="Gene3D" id="6.10.140.2220">
    <property type="match status" value="1"/>
</dbReference>
<dbReference type="InterPro" id="IPR011990">
    <property type="entry name" value="TPR-like_helical_dom_sf"/>
</dbReference>
<feature type="region of interest" description="Disordered" evidence="3">
    <location>
        <begin position="994"/>
        <end position="1018"/>
    </location>
</feature>
<evidence type="ECO:0000256" key="3">
    <source>
        <dbReference type="SAM" id="MobiDB-lite"/>
    </source>
</evidence>
<keyword evidence="2" id="KW-0802">TPR repeat</keyword>
<evidence type="ECO:0000256" key="1">
    <source>
        <dbReference type="ARBA" id="ARBA00022737"/>
    </source>
</evidence>
<accession>A0A9P8SXN0</accession>
<proteinExistence type="predicted"/>
<evidence type="ECO:0000313" key="4">
    <source>
        <dbReference type="EMBL" id="KAH1909839.1"/>
    </source>
</evidence>
<dbReference type="Gene3D" id="1.25.40.10">
    <property type="entry name" value="Tetratricopeptide repeat domain"/>
    <property type="match status" value="2"/>
</dbReference>
<protein>
    <recommendedName>
        <fullName evidence="6">Suppressor of anucleate metulae protein B</fullName>
    </recommendedName>
</protein>
<dbReference type="SUPFAM" id="SSF48452">
    <property type="entry name" value="TPR-like"/>
    <property type="match status" value="2"/>
</dbReference>
<feature type="compositionally biased region" description="Low complexity" evidence="3">
    <location>
        <begin position="994"/>
        <end position="1017"/>
    </location>
</feature>
<name>A0A9P8SXN0_ASPFM</name>
<dbReference type="Proteomes" id="UP000813423">
    <property type="component" value="Unassembled WGS sequence"/>
</dbReference>
<comment type="caution">
    <text evidence="4">The sequence shown here is derived from an EMBL/GenBank/DDBJ whole genome shotgun (WGS) entry which is preliminary data.</text>
</comment>